<dbReference type="AlphaFoldDB" id="A0A822Z3U4"/>
<proteinExistence type="predicted"/>
<evidence type="ECO:0000313" key="2">
    <source>
        <dbReference type="Proteomes" id="UP000607653"/>
    </source>
</evidence>
<evidence type="ECO:0000313" key="1">
    <source>
        <dbReference type="EMBL" id="DAD38109.1"/>
    </source>
</evidence>
<accession>A0A822Z3U4</accession>
<dbReference type="EMBL" id="DUZY01000004">
    <property type="protein sequence ID" value="DAD38109.1"/>
    <property type="molecule type" value="Genomic_DNA"/>
</dbReference>
<comment type="caution">
    <text evidence="1">The sequence shown here is derived from an EMBL/GenBank/DDBJ whole genome shotgun (WGS) entry which is preliminary data.</text>
</comment>
<dbReference type="Proteomes" id="UP000607653">
    <property type="component" value="Unassembled WGS sequence"/>
</dbReference>
<gene>
    <name evidence="1" type="ORF">HUJ06_008750</name>
</gene>
<name>A0A822Z3U4_NELNU</name>
<sequence length="65" mass="7604">MDHVLLFHFVKHHILMDALVSGTVVYPCVIHPFQHPHHHYVQFLDVLISYCAASRKPKIKIFQSL</sequence>
<keyword evidence="2" id="KW-1185">Reference proteome</keyword>
<protein>
    <submittedName>
        <fullName evidence="1">Uncharacterized protein</fullName>
    </submittedName>
</protein>
<reference evidence="1 2" key="1">
    <citation type="journal article" date="2020" name="Mol. Biol. Evol.">
        <title>Distinct Expression and Methylation Patterns for Genes with Different Fates following a Single Whole-Genome Duplication in Flowering Plants.</title>
        <authorList>
            <person name="Shi T."/>
            <person name="Rahmani R.S."/>
            <person name="Gugger P.F."/>
            <person name="Wang M."/>
            <person name="Li H."/>
            <person name="Zhang Y."/>
            <person name="Li Z."/>
            <person name="Wang Q."/>
            <person name="Van de Peer Y."/>
            <person name="Marchal K."/>
            <person name="Chen J."/>
        </authorList>
    </citation>
    <scope>NUCLEOTIDE SEQUENCE [LARGE SCALE GENOMIC DNA]</scope>
    <source>
        <tissue evidence="1">Leaf</tissue>
    </source>
</reference>
<organism evidence="1 2">
    <name type="scientific">Nelumbo nucifera</name>
    <name type="common">Sacred lotus</name>
    <dbReference type="NCBI Taxonomy" id="4432"/>
    <lineage>
        <taxon>Eukaryota</taxon>
        <taxon>Viridiplantae</taxon>
        <taxon>Streptophyta</taxon>
        <taxon>Embryophyta</taxon>
        <taxon>Tracheophyta</taxon>
        <taxon>Spermatophyta</taxon>
        <taxon>Magnoliopsida</taxon>
        <taxon>Proteales</taxon>
        <taxon>Nelumbonaceae</taxon>
        <taxon>Nelumbo</taxon>
    </lineage>
</organism>